<dbReference type="SMART" id="SM00028">
    <property type="entry name" value="TPR"/>
    <property type="match status" value="3"/>
</dbReference>
<feature type="transmembrane region" description="Helical" evidence="4">
    <location>
        <begin position="41"/>
        <end position="59"/>
    </location>
</feature>
<dbReference type="EMBL" id="CP069213">
    <property type="protein sequence ID" value="QRH02255.1"/>
    <property type="molecule type" value="Genomic_DNA"/>
</dbReference>
<dbReference type="Gene3D" id="1.25.40.10">
    <property type="entry name" value="Tetratricopeptide repeat domain"/>
    <property type="match status" value="1"/>
</dbReference>
<proteinExistence type="predicted"/>
<feature type="compositionally biased region" description="Low complexity" evidence="3">
    <location>
        <begin position="86"/>
        <end position="102"/>
    </location>
</feature>
<keyword evidence="4" id="KW-0812">Transmembrane</keyword>
<evidence type="ECO:0000313" key="5">
    <source>
        <dbReference type="EMBL" id="QRH02255.1"/>
    </source>
</evidence>
<keyword evidence="4" id="KW-1133">Transmembrane helix</keyword>
<keyword evidence="1" id="KW-0677">Repeat</keyword>
<evidence type="ECO:0000256" key="3">
    <source>
        <dbReference type="SAM" id="MobiDB-lite"/>
    </source>
</evidence>
<reference evidence="5 6" key="1">
    <citation type="journal article" date="2012" name="Antonie Van Leeuwenhoek">
        <title>Shewanella litorisediminis sp. nov., a gammaproteobacterium isolated from a tidal flat sediment.</title>
        <authorList>
            <person name="Lee M.H."/>
            <person name="Yoon J.H."/>
        </authorList>
    </citation>
    <scope>NUCLEOTIDE SEQUENCE [LARGE SCALE GENOMIC DNA]</scope>
    <source>
        <strain evidence="5 6">SMK1-12</strain>
    </source>
</reference>
<protein>
    <submittedName>
        <fullName evidence="5">Tetratricopeptide repeat protein</fullName>
    </submittedName>
</protein>
<dbReference type="Proteomes" id="UP000596252">
    <property type="component" value="Chromosome"/>
</dbReference>
<dbReference type="Pfam" id="PF13432">
    <property type="entry name" value="TPR_16"/>
    <property type="match status" value="1"/>
</dbReference>
<evidence type="ECO:0000256" key="1">
    <source>
        <dbReference type="ARBA" id="ARBA00022737"/>
    </source>
</evidence>
<gene>
    <name evidence="5" type="ORF">JQC75_02175</name>
</gene>
<feature type="region of interest" description="Disordered" evidence="3">
    <location>
        <begin position="118"/>
        <end position="160"/>
    </location>
</feature>
<keyword evidence="6" id="KW-1185">Reference proteome</keyword>
<keyword evidence="4" id="KW-0472">Membrane</keyword>
<evidence type="ECO:0000256" key="4">
    <source>
        <dbReference type="SAM" id="Phobius"/>
    </source>
</evidence>
<dbReference type="PANTHER" id="PTHR44858">
    <property type="entry name" value="TETRATRICOPEPTIDE REPEAT PROTEIN 6"/>
    <property type="match status" value="1"/>
</dbReference>
<dbReference type="PANTHER" id="PTHR44858:SF1">
    <property type="entry name" value="UDP-N-ACETYLGLUCOSAMINE--PEPTIDE N-ACETYLGLUCOSAMINYLTRANSFERASE SPINDLY-RELATED"/>
    <property type="match status" value="1"/>
</dbReference>
<name>A0ABX7G4U2_9GAMM</name>
<accession>A0ABX7G4U2</accession>
<sequence length="418" mass="44253">MSVINQMLKDLDKRAEPHQLQKLPAAVAIPASKAPGLPWRWLVLLSLLLIAIALMLWHLKASDSGDAVALSPMSSGQKAPVQSQDSAESGTAPASTSTASNAQVTAAQVTTAQVTTKAASNAVESQTLASTDARGDTASAMSTAQAREPDESAPNVTRDGEHEILSEPAAVSAKAPAIPETSMTGAAVGSTANVKSVPPAAEPSGADMNTNTPAPGSMAVTEVVLTPAEQAERAMLKANTARDAGKLDEAIRQYATALSYEPARHEARRQLAALHYGQGKPGDAIQLLQRGLAQFPEQSSFALLLGRLWREQGDKLQAMAALQSIGDTDPKARDKWLLVADMARETQDHALAESAYLKLLDSGMERAQWWLGLAYAQDAQGKVADARRHYQRALGIAGLSADARAYVENRLMQLGERQ</sequence>
<feature type="compositionally biased region" description="Polar residues" evidence="3">
    <location>
        <begin position="72"/>
        <end position="85"/>
    </location>
</feature>
<dbReference type="InterPro" id="IPR019734">
    <property type="entry name" value="TPR_rpt"/>
</dbReference>
<dbReference type="RefSeq" id="WP_203325873.1">
    <property type="nucleotide sequence ID" value="NZ_CP069213.1"/>
</dbReference>
<feature type="region of interest" description="Disordered" evidence="3">
    <location>
        <begin position="67"/>
        <end position="102"/>
    </location>
</feature>
<evidence type="ECO:0000256" key="2">
    <source>
        <dbReference type="ARBA" id="ARBA00022803"/>
    </source>
</evidence>
<dbReference type="Pfam" id="PF14559">
    <property type="entry name" value="TPR_19"/>
    <property type="match status" value="1"/>
</dbReference>
<dbReference type="InterPro" id="IPR050498">
    <property type="entry name" value="Ycf3"/>
</dbReference>
<keyword evidence="2" id="KW-0802">TPR repeat</keyword>
<dbReference type="SUPFAM" id="SSF48452">
    <property type="entry name" value="TPR-like"/>
    <property type="match status" value="1"/>
</dbReference>
<evidence type="ECO:0000313" key="6">
    <source>
        <dbReference type="Proteomes" id="UP000596252"/>
    </source>
</evidence>
<organism evidence="5 6">
    <name type="scientific">Shewanella litorisediminis</name>
    <dbReference type="NCBI Taxonomy" id="1173586"/>
    <lineage>
        <taxon>Bacteria</taxon>
        <taxon>Pseudomonadati</taxon>
        <taxon>Pseudomonadota</taxon>
        <taxon>Gammaproteobacteria</taxon>
        <taxon>Alteromonadales</taxon>
        <taxon>Shewanellaceae</taxon>
        <taxon>Shewanella</taxon>
    </lineage>
</organism>
<dbReference type="InterPro" id="IPR011990">
    <property type="entry name" value="TPR-like_helical_dom_sf"/>
</dbReference>